<evidence type="ECO:0000256" key="4">
    <source>
        <dbReference type="ARBA" id="ARBA00022833"/>
    </source>
</evidence>
<dbReference type="GO" id="GO:0008270">
    <property type="term" value="F:zinc ion binding"/>
    <property type="evidence" value="ECO:0007669"/>
    <property type="project" value="UniProtKB-KW"/>
</dbReference>
<evidence type="ECO:0000256" key="1">
    <source>
        <dbReference type="ARBA" id="ARBA00022723"/>
    </source>
</evidence>
<dbReference type="PROSITE" id="PS50157">
    <property type="entry name" value="ZINC_FINGER_C2H2_2"/>
    <property type="match status" value="2"/>
</dbReference>
<proteinExistence type="predicted"/>
<dbReference type="GO" id="GO:0000978">
    <property type="term" value="F:RNA polymerase II cis-regulatory region sequence-specific DNA binding"/>
    <property type="evidence" value="ECO:0007669"/>
    <property type="project" value="TreeGrafter"/>
</dbReference>
<dbReference type="GO" id="GO:0000981">
    <property type="term" value="F:DNA-binding transcription factor activity, RNA polymerase II-specific"/>
    <property type="evidence" value="ECO:0007669"/>
    <property type="project" value="TreeGrafter"/>
</dbReference>
<dbReference type="PANTHER" id="PTHR23235">
    <property type="entry name" value="KRUEPPEL-LIKE TRANSCRIPTION FACTOR"/>
    <property type="match status" value="1"/>
</dbReference>
<feature type="domain" description="C2H2-type" evidence="10">
    <location>
        <begin position="142"/>
        <end position="166"/>
    </location>
</feature>
<protein>
    <recommendedName>
        <fullName evidence="10">C2H2-type domain-containing protein</fullName>
    </recommendedName>
</protein>
<keyword evidence="2" id="KW-0677">Repeat</keyword>
<reference evidence="11" key="1">
    <citation type="submission" date="2015-12" db="EMBL/GenBank/DDBJ databases">
        <title>De novo transcriptome assembly of four potential Pierce s Disease insect vectors from Arizona vineyards.</title>
        <authorList>
            <person name="Tassone E.E."/>
        </authorList>
    </citation>
    <scope>NUCLEOTIDE SEQUENCE</scope>
</reference>
<keyword evidence="8" id="KW-0539">Nucleus</keyword>
<dbReference type="PROSITE" id="PS00028">
    <property type="entry name" value="ZINC_FINGER_C2H2_1"/>
    <property type="match status" value="2"/>
</dbReference>
<dbReference type="SUPFAM" id="SSF57667">
    <property type="entry name" value="beta-beta-alpha zinc fingers"/>
    <property type="match status" value="1"/>
</dbReference>
<keyword evidence="7" id="KW-0804">Transcription</keyword>
<evidence type="ECO:0000256" key="6">
    <source>
        <dbReference type="ARBA" id="ARBA00023125"/>
    </source>
</evidence>
<dbReference type="SMART" id="SM00355">
    <property type="entry name" value="ZnF_C2H2"/>
    <property type="match status" value="2"/>
</dbReference>
<evidence type="ECO:0000256" key="3">
    <source>
        <dbReference type="ARBA" id="ARBA00022771"/>
    </source>
</evidence>
<keyword evidence="1" id="KW-0479">Metal-binding</keyword>
<feature type="non-terminal residue" evidence="11">
    <location>
        <position position="166"/>
    </location>
</feature>
<evidence type="ECO:0000256" key="9">
    <source>
        <dbReference type="PROSITE-ProRule" id="PRU00042"/>
    </source>
</evidence>
<accession>A0A1B6C7Q4</accession>
<dbReference type="Pfam" id="PF00096">
    <property type="entry name" value="zf-C2H2"/>
    <property type="match status" value="1"/>
</dbReference>
<sequence length="166" mass="19153">MEDLEDKMKPINSISKEIYIIDKQITEDRLQNINQEKTKYDDECPDFEAVNIKEEPFDGEMDMPLVECLLDENLGIEENQEVSFENSKKETINEAANGSLINSKEILDPGGKKYTCSFCKMNFTEIETFRSHLTIHISEKPYSCEFCEMKFSGIGNLNIHLRIHTG</sequence>
<keyword evidence="3 9" id="KW-0863">Zinc-finger</keyword>
<evidence type="ECO:0000256" key="8">
    <source>
        <dbReference type="ARBA" id="ARBA00023242"/>
    </source>
</evidence>
<dbReference type="EMBL" id="GEDC01028028">
    <property type="protein sequence ID" value="JAS09270.1"/>
    <property type="molecule type" value="Transcribed_RNA"/>
</dbReference>
<keyword evidence="4" id="KW-0862">Zinc</keyword>
<evidence type="ECO:0000256" key="5">
    <source>
        <dbReference type="ARBA" id="ARBA00023015"/>
    </source>
</evidence>
<dbReference type="FunFam" id="3.30.160.60:FF:001485">
    <property type="entry name" value="Krueppel-related zinc finger protein"/>
    <property type="match status" value="1"/>
</dbReference>
<evidence type="ECO:0000259" key="10">
    <source>
        <dbReference type="PROSITE" id="PS50157"/>
    </source>
</evidence>
<keyword evidence="5" id="KW-0805">Transcription regulation</keyword>
<dbReference type="Gene3D" id="3.30.160.60">
    <property type="entry name" value="Classic Zinc Finger"/>
    <property type="match status" value="2"/>
</dbReference>
<dbReference type="AlphaFoldDB" id="A0A1B6C7Q4"/>
<dbReference type="InterPro" id="IPR036236">
    <property type="entry name" value="Znf_C2H2_sf"/>
</dbReference>
<dbReference type="InterPro" id="IPR013087">
    <property type="entry name" value="Znf_C2H2_type"/>
</dbReference>
<gene>
    <name evidence="11" type="ORF">g.3833</name>
</gene>
<evidence type="ECO:0000256" key="7">
    <source>
        <dbReference type="ARBA" id="ARBA00023163"/>
    </source>
</evidence>
<dbReference type="PANTHER" id="PTHR23235:SF142">
    <property type="entry name" value="ZINC FINGER PROTEIN 384"/>
    <property type="match status" value="1"/>
</dbReference>
<keyword evidence="6" id="KW-0238">DNA-binding</keyword>
<evidence type="ECO:0000256" key="2">
    <source>
        <dbReference type="ARBA" id="ARBA00022737"/>
    </source>
</evidence>
<organism evidence="11">
    <name type="scientific">Clastoptera arizonana</name>
    <name type="common">Arizona spittle bug</name>
    <dbReference type="NCBI Taxonomy" id="38151"/>
    <lineage>
        <taxon>Eukaryota</taxon>
        <taxon>Metazoa</taxon>
        <taxon>Ecdysozoa</taxon>
        <taxon>Arthropoda</taxon>
        <taxon>Hexapoda</taxon>
        <taxon>Insecta</taxon>
        <taxon>Pterygota</taxon>
        <taxon>Neoptera</taxon>
        <taxon>Paraneoptera</taxon>
        <taxon>Hemiptera</taxon>
        <taxon>Auchenorrhyncha</taxon>
        <taxon>Cercopoidea</taxon>
        <taxon>Clastopteridae</taxon>
        <taxon>Clastoptera</taxon>
    </lineage>
</organism>
<name>A0A1B6C7Q4_9HEMI</name>
<feature type="domain" description="C2H2-type" evidence="10">
    <location>
        <begin position="114"/>
        <end position="141"/>
    </location>
</feature>
<evidence type="ECO:0000313" key="11">
    <source>
        <dbReference type="EMBL" id="JAS09270.1"/>
    </source>
</evidence>